<evidence type="ECO:0000256" key="4">
    <source>
        <dbReference type="SAM" id="Phobius"/>
    </source>
</evidence>
<dbReference type="Pfam" id="PF00201">
    <property type="entry name" value="UDPGT"/>
    <property type="match status" value="1"/>
</dbReference>
<name>A0ABN7SEV0_OIKDI</name>
<dbReference type="Proteomes" id="UP001158576">
    <property type="component" value="Chromosome XSR"/>
</dbReference>
<evidence type="ECO:0000256" key="1">
    <source>
        <dbReference type="ARBA" id="ARBA00009995"/>
    </source>
</evidence>
<evidence type="ECO:0000313" key="6">
    <source>
        <dbReference type="Proteomes" id="UP001158576"/>
    </source>
</evidence>
<keyword evidence="4" id="KW-1133">Transmembrane helix</keyword>
<dbReference type="InterPro" id="IPR002213">
    <property type="entry name" value="UDP_glucos_trans"/>
</dbReference>
<dbReference type="EMBL" id="OU015569">
    <property type="protein sequence ID" value="CAG5096890.1"/>
    <property type="molecule type" value="Genomic_DNA"/>
</dbReference>
<gene>
    <name evidence="5" type="ORF">OKIOD_LOCUS6389</name>
</gene>
<keyword evidence="6" id="KW-1185">Reference proteome</keyword>
<evidence type="ECO:0000313" key="5">
    <source>
        <dbReference type="EMBL" id="CAG5096890.1"/>
    </source>
</evidence>
<reference evidence="5 6" key="1">
    <citation type="submission" date="2021-04" db="EMBL/GenBank/DDBJ databases">
        <authorList>
            <person name="Bliznina A."/>
        </authorList>
    </citation>
    <scope>NUCLEOTIDE SEQUENCE [LARGE SCALE GENOMIC DNA]</scope>
</reference>
<dbReference type="SUPFAM" id="SSF53756">
    <property type="entry name" value="UDP-Glycosyltransferase/glycogen phosphorylase"/>
    <property type="match status" value="1"/>
</dbReference>
<organism evidence="5 6">
    <name type="scientific">Oikopleura dioica</name>
    <name type="common">Tunicate</name>
    <dbReference type="NCBI Taxonomy" id="34765"/>
    <lineage>
        <taxon>Eukaryota</taxon>
        <taxon>Metazoa</taxon>
        <taxon>Chordata</taxon>
        <taxon>Tunicata</taxon>
        <taxon>Appendicularia</taxon>
        <taxon>Copelata</taxon>
        <taxon>Oikopleuridae</taxon>
        <taxon>Oikopleura</taxon>
    </lineage>
</organism>
<accession>A0ABN7SEV0</accession>
<dbReference type="Gene3D" id="3.40.50.2000">
    <property type="entry name" value="Glycogen Phosphorylase B"/>
    <property type="match status" value="1"/>
</dbReference>
<keyword evidence="4" id="KW-0812">Transmembrane</keyword>
<keyword evidence="4" id="KW-0472">Membrane</keyword>
<dbReference type="PANTHER" id="PTHR48043">
    <property type="entry name" value="EG:EG0003.4 PROTEIN-RELATED"/>
    <property type="match status" value="1"/>
</dbReference>
<evidence type="ECO:0000256" key="3">
    <source>
        <dbReference type="ARBA" id="ARBA00022679"/>
    </source>
</evidence>
<dbReference type="PANTHER" id="PTHR48043:SF145">
    <property type="entry name" value="FI06409P-RELATED"/>
    <property type="match status" value="1"/>
</dbReference>
<dbReference type="InterPro" id="IPR050271">
    <property type="entry name" value="UDP-glycosyltransferase"/>
</dbReference>
<comment type="similarity">
    <text evidence="1">Belongs to the UDP-glycosyltransferase family.</text>
</comment>
<keyword evidence="2" id="KW-0328">Glycosyltransferase</keyword>
<protein>
    <submittedName>
        <fullName evidence="5">Oidioi.mRNA.OKI2018_I69.XSR.g14831.t1.cds</fullName>
    </submittedName>
</protein>
<keyword evidence="3" id="KW-0808">Transferase</keyword>
<proteinExistence type="inferred from homology"/>
<evidence type="ECO:0000256" key="2">
    <source>
        <dbReference type="ARBA" id="ARBA00022676"/>
    </source>
</evidence>
<sequence length="125" mass="14608">MLRVTERGAGVTLDITSLTSDDLYEAVTRVIEDYSFTENARSMSRIHRDKAMTPLEAAVFWIEYTIRTKGAFHLRPAAHNLYWYQYLMLDSIALIFAVLYVLYRFLPTTLRFIFSSSLRLKLKTE</sequence>
<feature type="transmembrane region" description="Helical" evidence="4">
    <location>
        <begin position="83"/>
        <end position="103"/>
    </location>
</feature>